<dbReference type="Proteomes" id="UP000031971">
    <property type="component" value="Unassembled WGS sequence"/>
</dbReference>
<accession>A0A0C2U6H7</accession>
<evidence type="ECO:0000313" key="2">
    <source>
        <dbReference type="Proteomes" id="UP000031971"/>
    </source>
</evidence>
<dbReference type="OrthoDB" id="8527830at2"/>
<keyword evidence="2" id="KW-1185">Reference proteome</keyword>
<evidence type="ECO:0000313" key="1">
    <source>
        <dbReference type="EMBL" id="KIL97057.1"/>
    </source>
</evidence>
<name>A0A0C2U6H7_PARME</name>
<dbReference type="EMBL" id="JXSL01000030">
    <property type="protein sequence ID" value="KIL97057.1"/>
    <property type="molecule type" value="Genomic_DNA"/>
</dbReference>
<protein>
    <submittedName>
        <fullName evidence="1">Uncharacterized protein</fullName>
    </submittedName>
</protein>
<gene>
    <name evidence="1" type="ORF">CCC_00118</name>
</gene>
<proteinExistence type="predicted"/>
<reference evidence="1 2" key="1">
    <citation type="submission" date="2015-01" db="EMBL/GenBank/DDBJ databases">
        <title>Genome Sequence of Magnetospirillum magnetotacticum Strain MS-1.</title>
        <authorList>
            <person name="Marinov G.K."/>
            <person name="Smalley M.D."/>
            <person name="DeSalvo G."/>
        </authorList>
    </citation>
    <scope>NUCLEOTIDE SEQUENCE [LARGE SCALE GENOMIC DNA]</scope>
    <source>
        <strain evidence="1 2">MS-1</strain>
    </source>
</reference>
<comment type="caution">
    <text evidence="1">The sequence shown here is derived from an EMBL/GenBank/DDBJ whole genome shotgun (WGS) entry which is preliminary data.</text>
</comment>
<organism evidence="1 2">
    <name type="scientific">Paramagnetospirillum magnetotacticum MS-1</name>
    <dbReference type="NCBI Taxonomy" id="272627"/>
    <lineage>
        <taxon>Bacteria</taxon>
        <taxon>Pseudomonadati</taxon>
        <taxon>Pseudomonadota</taxon>
        <taxon>Alphaproteobacteria</taxon>
        <taxon>Rhodospirillales</taxon>
        <taxon>Magnetospirillaceae</taxon>
        <taxon>Paramagnetospirillum</taxon>
    </lineage>
</organism>
<dbReference type="STRING" id="272627.CCC_00118"/>
<dbReference type="RefSeq" id="WP_009870725.1">
    <property type="nucleotide sequence ID" value="NZ_JXSL01000030.1"/>
</dbReference>
<sequence length="114" mass="12553">MPYVSRDALGRVVGLYEQATENAAENLPASHPDVLDFLFRDTGGERSSARFLASDLAFIRVVEDLVAVLVEKRLIAFTDLPSAAQDKLLDRRSMRSYLSGVSGMFSGDEESKII</sequence>
<dbReference type="AlphaFoldDB" id="A0A0C2U6H7"/>